<evidence type="ECO:0000313" key="1">
    <source>
        <dbReference type="EMBL" id="CAB4618508.1"/>
    </source>
</evidence>
<gene>
    <name evidence="1" type="ORF">UFOPK1835_01584</name>
</gene>
<dbReference type="EMBL" id="CAEZUP010000080">
    <property type="protein sequence ID" value="CAB4618508.1"/>
    <property type="molecule type" value="Genomic_DNA"/>
</dbReference>
<proteinExistence type="predicted"/>
<reference evidence="1" key="1">
    <citation type="submission" date="2020-05" db="EMBL/GenBank/DDBJ databases">
        <authorList>
            <person name="Chiriac C."/>
            <person name="Salcher M."/>
            <person name="Ghai R."/>
            <person name="Kavagutti S V."/>
        </authorList>
    </citation>
    <scope>NUCLEOTIDE SEQUENCE</scope>
</reference>
<dbReference type="AlphaFoldDB" id="A0A6J6ICF8"/>
<accession>A0A6J6ICF8</accession>
<sequence>MRDPDASVSESLATITTCSAIPAPSPLAIPVAEPAAQYQVELAEPGFEAVGTVSVNRTEPAAVSADVFRS</sequence>
<name>A0A6J6ICF8_9ZZZZ</name>
<protein>
    <submittedName>
        <fullName evidence="1">Unannotated protein</fullName>
    </submittedName>
</protein>
<organism evidence="1">
    <name type="scientific">freshwater metagenome</name>
    <dbReference type="NCBI Taxonomy" id="449393"/>
    <lineage>
        <taxon>unclassified sequences</taxon>
        <taxon>metagenomes</taxon>
        <taxon>ecological metagenomes</taxon>
    </lineage>
</organism>